<gene>
    <name evidence="2" type="ORF">NDU88_005854</name>
</gene>
<comment type="caution">
    <text evidence="2">The sequence shown here is derived from an EMBL/GenBank/DDBJ whole genome shotgun (WGS) entry which is preliminary data.</text>
</comment>
<sequence length="122" mass="13531">MFGGTGHACRCFILCVDVADPRPKAQEAGTRVIDSAVALAKRKTALQWTAKRSTVITAWVRNVTIWARAEERKLIRVNARGMRRHPLVGLGTEVLDAWEHQGEDPETDTDGHVLQPCDNEGE</sequence>
<dbReference type="AlphaFoldDB" id="A0AAV7TV51"/>
<keyword evidence="3" id="KW-1185">Reference proteome</keyword>
<evidence type="ECO:0000313" key="3">
    <source>
        <dbReference type="Proteomes" id="UP001066276"/>
    </source>
</evidence>
<evidence type="ECO:0000256" key="1">
    <source>
        <dbReference type="SAM" id="MobiDB-lite"/>
    </source>
</evidence>
<reference evidence="2" key="1">
    <citation type="journal article" date="2022" name="bioRxiv">
        <title>Sequencing and chromosome-scale assembly of the giantPleurodeles waltlgenome.</title>
        <authorList>
            <person name="Brown T."/>
            <person name="Elewa A."/>
            <person name="Iarovenko S."/>
            <person name="Subramanian E."/>
            <person name="Araus A.J."/>
            <person name="Petzold A."/>
            <person name="Susuki M."/>
            <person name="Suzuki K.-i.T."/>
            <person name="Hayashi T."/>
            <person name="Toyoda A."/>
            <person name="Oliveira C."/>
            <person name="Osipova E."/>
            <person name="Leigh N.D."/>
            <person name="Simon A."/>
            <person name="Yun M.H."/>
        </authorList>
    </citation>
    <scope>NUCLEOTIDE SEQUENCE</scope>
    <source>
        <strain evidence="2">20211129_DDA</strain>
        <tissue evidence="2">Liver</tissue>
    </source>
</reference>
<dbReference type="EMBL" id="JANPWB010000006">
    <property type="protein sequence ID" value="KAJ1180634.1"/>
    <property type="molecule type" value="Genomic_DNA"/>
</dbReference>
<organism evidence="2 3">
    <name type="scientific">Pleurodeles waltl</name>
    <name type="common">Iberian ribbed newt</name>
    <dbReference type="NCBI Taxonomy" id="8319"/>
    <lineage>
        <taxon>Eukaryota</taxon>
        <taxon>Metazoa</taxon>
        <taxon>Chordata</taxon>
        <taxon>Craniata</taxon>
        <taxon>Vertebrata</taxon>
        <taxon>Euteleostomi</taxon>
        <taxon>Amphibia</taxon>
        <taxon>Batrachia</taxon>
        <taxon>Caudata</taxon>
        <taxon>Salamandroidea</taxon>
        <taxon>Salamandridae</taxon>
        <taxon>Pleurodelinae</taxon>
        <taxon>Pleurodeles</taxon>
    </lineage>
</organism>
<dbReference type="Proteomes" id="UP001066276">
    <property type="component" value="Chromosome 3_2"/>
</dbReference>
<name>A0AAV7TV51_PLEWA</name>
<proteinExistence type="predicted"/>
<accession>A0AAV7TV51</accession>
<evidence type="ECO:0000313" key="2">
    <source>
        <dbReference type="EMBL" id="KAJ1180634.1"/>
    </source>
</evidence>
<feature type="region of interest" description="Disordered" evidence="1">
    <location>
        <begin position="99"/>
        <end position="122"/>
    </location>
</feature>
<protein>
    <submittedName>
        <fullName evidence="2">Uncharacterized protein</fullName>
    </submittedName>
</protein>